<keyword evidence="2" id="KW-1185">Reference proteome</keyword>
<dbReference type="Proteomes" id="UP000789525">
    <property type="component" value="Unassembled WGS sequence"/>
</dbReference>
<evidence type="ECO:0000313" key="1">
    <source>
        <dbReference type="EMBL" id="CAG8684170.1"/>
    </source>
</evidence>
<accession>A0ACA9NZE5</accession>
<sequence>AISLAVEEHMDGTSGALYWLVYALYDHVPNGEVQWDRDVAATTLSKALDRLYNYTRARPPSRTLVDPLGAFVVALKEGRGWKEAHLQAANAAEATKNLPAKAGRAAYVPQDSLIDNYDPGEWV</sequence>
<protein>
    <submittedName>
        <fullName evidence="1">668_t:CDS:1</fullName>
    </submittedName>
</protein>
<gene>
    <name evidence="1" type="ORF">ACOLOM_LOCUS9475</name>
</gene>
<evidence type="ECO:0000313" key="2">
    <source>
        <dbReference type="Proteomes" id="UP000789525"/>
    </source>
</evidence>
<dbReference type="EMBL" id="CAJVPT010027569">
    <property type="protein sequence ID" value="CAG8684170.1"/>
    <property type="molecule type" value="Genomic_DNA"/>
</dbReference>
<feature type="non-terminal residue" evidence="1">
    <location>
        <position position="1"/>
    </location>
</feature>
<reference evidence="1" key="1">
    <citation type="submission" date="2021-06" db="EMBL/GenBank/DDBJ databases">
        <authorList>
            <person name="Kallberg Y."/>
            <person name="Tangrot J."/>
            <person name="Rosling A."/>
        </authorList>
    </citation>
    <scope>NUCLEOTIDE SEQUENCE</scope>
    <source>
        <strain evidence="1">CL356</strain>
    </source>
</reference>
<organism evidence="1 2">
    <name type="scientific">Acaulospora colombiana</name>
    <dbReference type="NCBI Taxonomy" id="27376"/>
    <lineage>
        <taxon>Eukaryota</taxon>
        <taxon>Fungi</taxon>
        <taxon>Fungi incertae sedis</taxon>
        <taxon>Mucoromycota</taxon>
        <taxon>Glomeromycotina</taxon>
        <taxon>Glomeromycetes</taxon>
        <taxon>Diversisporales</taxon>
        <taxon>Acaulosporaceae</taxon>
        <taxon>Acaulospora</taxon>
    </lineage>
</organism>
<proteinExistence type="predicted"/>
<comment type="caution">
    <text evidence="1">The sequence shown here is derived from an EMBL/GenBank/DDBJ whole genome shotgun (WGS) entry which is preliminary data.</text>
</comment>
<name>A0ACA9NZE5_9GLOM</name>